<dbReference type="AlphaFoldDB" id="E8LL34"/>
<dbReference type="PANTHER" id="PTHR21666:SF263">
    <property type="entry name" value="MUREIN HYDROLASE ACTIVATOR NLPD"/>
    <property type="match status" value="1"/>
</dbReference>
<protein>
    <submittedName>
        <fullName evidence="3">Peptidase, M23 family</fullName>
    </submittedName>
</protein>
<dbReference type="HOGENOM" id="CLU_029425_0_0_6"/>
<dbReference type="InterPro" id="IPR011055">
    <property type="entry name" value="Dup_hybrid_motif"/>
</dbReference>
<dbReference type="RefSeq" id="WP_009143622.1">
    <property type="nucleotide sequence ID" value="NZ_GL831017.1"/>
</dbReference>
<feature type="domain" description="LysM" evidence="2">
    <location>
        <begin position="183"/>
        <end position="227"/>
    </location>
</feature>
<name>E8LL34_SUCHY</name>
<comment type="caution">
    <text evidence="3">The sequence shown here is derived from an EMBL/GenBank/DDBJ whole genome shotgun (WGS) entry which is preliminary data.</text>
</comment>
<keyword evidence="4" id="KW-1185">Reference proteome</keyword>
<dbReference type="InterPro" id="IPR036779">
    <property type="entry name" value="LysM_dom_sf"/>
</dbReference>
<dbReference type="InterPro" id="IPR018392">
    <property type="entry name" value="LysM"/>
</dbReference>
<evidence type="ECO:0000313" key="4">
    <source>
        <dbReference type="Proteomes" id="UP000018458"/>
    </source>
</evidence>
<dbReference type="GO" id="GO:0004222">
    <property type="term" value="F:metalloendopeptidase activity"/>
    <property type="evidence" value="ECO:0007669"/>
    <property type="project" value="TreeGrafter"/>
</dbReference>
<dbReference type="SUPFAM" id="SSF54106">
    <property type="entry name" value="LysM domain"/>
    <property type="match status" value="1"/>
</dbReference>
<dbReference type="eggNOG" id="COG4942">
    <property type="taxonomic scope" value="Bacteria"/>
</dbReference>
<dbReference type="PROSITE" id="PS51782">
    <property type="entry name" value="LYSM"/>
    <property type="match status" value="2"/>
</dbReference>
<comment type="similarity">
    <text evidence="1">Belongs to the E.coli NlpD/Haemophilus LppB family.</text>
</comment>
<feature type="domain" description="LysM" evidence="2">
    <location>
        <begin position="131"/>
        <end position="175"/>
    </location>
</feature>
<dbReference type="GO" id="GO:0009279">
    <property type="term" value="C:cell outer membrane"/>
    <property type="evidence" value="ECO:0007669"/>
    <property type="project" value="TreeGrafter"/>
</dbReference>
<dbReference type="Gene3D" id="3.10.350.10">
    <property type="entry name" value="LysM domain"/>
    <property type="match status" value="2"/>
</dbReference>
<dbReference type="InterPro" id="IPR016047">
    <property type="entry name" value="M23ase_b-sheet_dom"/>
</dbReference>
<dbReference type="Gene3D" id="2.70.70.10">
    <property type="entry name" value="Glucose Permease (Domain IIA)"/>
    <property type="match status" value="1"/>
</dbReference>
<evidence type="ECO:0000259" key="2">
    <source>
        <dbReference type="PROSITE" id="PS51782"/>
    </source>
</evidence>
<proteinExistence type="inferred from homology"/>
<dbReference type="PROSITE" id="PS51257">
    <property type="entry name" value="PROKAR_LIPOPROTEIN"/>
    <property type="match status" value="1"/>
</dbReference>
<dbReference type="PANTHER" id="PTHR21666">
    <property type="entry name" value="PEPTIDASE-RELATED"/>
    <property type="match status" value="1"/>
</dbReference>
<dbReference type="CDD" id="cd12797">
    <property type="entry name" value="M23_peptidase"/>
    <property type="match status" value="1"/>
</dbReference>
<organism evidence="3 4">
    <name type="scientific">Succinatimonas hippei (strain DSM 22608 / JCM 16073 / KCTC 15190 / YIT 12066)</name>
    <dbReference type="NCBI Taxonomy" id="762983"/>
    <lineage>
        <taxon>Bacteria</taxon>
        <taxon>Pseudomonadati</taxon>
        <taxon>Pseudomonadota</taxon>
        <taxon>Gammaproteobacteria</taxon>
        <taxon>Aeromonadales</taxon>
        <taxon>Succinivibrionaceae</taxon>
        <taxon>Succinatimonas</taxon>
    </lineage>
</organism>
<dbReference type="STRING" id="762983.HMPREF9444_01440"/>
<evidence type="ECO:0000313" key="3">
    <source>
        <dbReference type="EMBL" id="EFY06759.1"/>
    </source>
</evidence>
<dbReference type="SMART" id="SM00257">
    <property type="entry name" value="LysM"/>
    <property type="match status" value="2"/>
</dbReference>
<dbReference type="InterPro" id="IPR050570">
    <property type="entry name" value="Cell_wall_metabolism_enzyme"/>
</dbReference>
<sequence length="410" mass="43390">MHKILLLSVIVAGVIAGGCATSNRDYSASSLVVDVTDPHSTVSAPTAVVKQYNKNGQVVNASVSSRQNQKQSQVSYVNNENINNVALENNSVSNAKSSGALEPVAVNSATVATSNLNVAVSSSVNNINAADRYQVVKGDTLYSIAFRYGLDYRDLAKKNGIEPPYNIAVGQILALNLSSAKAPEYIVKKGDTLYSIAKANGQSVDFLAGVNDLTPPYTLEVGQKLSLARHNGNSATVAKVENTVPVAGEKEVEASTSSKETAAKAQKEEKVSTVATTPVVSGKARTVSGVSWTWPTQGKVVKQFSLAEHGNKGIDIAGTRGQQVLAASDGQVVYAGNALRGYGNLVIINHDNEFLSAYAHNDVLLVKEGQKVKRGQQIAKMGSTDASSVGLHFEIRYRGQSVNPIKYLPK</sequence>
<dbReference type="OrthoDB" id="9795421at2"/>
<dbReference type="CDD" id="cd00118">
    <property type="entry name" value="LysM"/>
    <property type="match status" value="2"/>
</dbReference>
<dbReference type="Proteomes" id="UP000018458">
    <property type="component" value="Unassembled WGS sequence"/>
</dbReference>
<dbReference type="GO" id="GO:0032153">
    <property type="term" value="C:cell division site"/>
    <property type="evidence" value="ECO:0007669"/>
    <property type="project" value="TreeGrafter"/>
</dbReference>
<dbReference type="EMBL" id="AEVO01000083">
    <property type="protein sequence ID" value="EFY06759.1"/>
    <property type="molecule type" value="Genomic_DNA"/>
</dbReference>
<accession>E8LL34</accession>
<gene>
    <name evidence="3" type="ORF">HMPREF9444_01440</name>
</gene>
<reference evidence="3 4" key="1">
    <citation type="submission" date="2011-01" db="EMBL/GenBank/DDBJ databases">
        <authorList>
            <person name="Weinstock G."/>
            <person name="Sodergren E."/>
            <person name="Clifton S."/>
            <person name="Fulton L."/>
            <person name="Fulton B."/>
            <person name="Courtney L."/>
            <person name="Fronick C."/>
            <person name="Harrison M."/>
            <person name="Strong C."/>
            <person name="Farmer C."/>
            <person name="Delahaunty K."/>
            <person name="Markovic C."/>
            <person name="Hall O."/>
            <person name="Minx P."/>
            <person name="Tomlinson C."/>
            <person name="Mitreva M."/>
            <person name="Hou S."/>
            <person name="Chen J."/>
            <person name="Wollam A."/>
            <person name="Pepin K.H."/>
            <person name="Johnson M."/>
            <person name="Bhonagiri V."/>
            <person name="Zhang X."/>
            <person name="Suruliraj S."/>
            <person name="Warren W."/>
            <person name="Chinwalla A."/>
            <person name="Mardis E.R."/>
            <person name="Wilson R.K."/>
        </authorList>
    </citation>
    <scope>NUCLEOTIDE SEQUENCE [LARGE SCALE GENOMIC DNA]</scope>
    <source>
        <strain evidence="4">DSM 22608 / JCM 16073 / KCTC 15190 / YIT 12066</strain>
    </source>
</reference>
<evidence type="ECO:0000256" key="1">
    <source>
        <dbReference type="ARBA" id="ARBA00038420"/>
    </source>
</evidence>
<dbReference type="SUPFAM" id="SSF51261">
    <property type="entry name" value="Duplicated hybrid motif"/>
    <property type="match status" value="1"/>
</dbReference>
<dbReference type="Pfam" id="PF01476">
    <property type="entry name" value="LysM"/>
    <property type="match status" value="2"/>
</dbReference>
<dbReference type="Pfam" id="PF01551">
    <property type="entry name" value="Peptidase_M23"/>
    <property type="match status" value="1"/>
</dbReference>